<evidence type="ECO:0000313" key="1">
    <source>
        <dbReference type="EMBL" id="CAJ0609180.1"/>
    </source>
</evidence>
<evidence type="ECO:0000313" key="2">
    <source>
        <dbReference type="Proteomes" id="UP001176961"/>
    </source>
</evidence>
<gene>
    <name evidence="1" type="ORF">CYNAS_LOCUS21163</name>
</gene>
<reference evidence="1" key="1">
    <citation type="submission" date="2023-07" db="EMBL/GenBank/DDBJ databases">
        <authorList>
            <consortium name="CYATHOMIX"/>
        </authorList>
    </citation>
    <scope>NUCLEOTIDE SEQUENCE</scope>
    <source>
        <strain evidence="1">N/A</strain>
    </source>
</reference>
<proteinExistence type="predicted"/>
<keyword evidence="2" id="KW-1185">Reference proteome</keyword>
<accession>A0AA36HFA7</accession>
<comment type="caution">
    <text evidence="1">The sequence shown here is derived from an EMBL/GenBank/DDBJ whole genome shotgun (WGS) entry which is preliminary data.</text>
</comment>
<dbReference type="EMBL" id="CATQJL010000326">
    <property type="protein sequence ID" value="CAJ0609180.1"/>
    <property type="molecule type" value="Genomic_DNA"/>
</dbReference>
<organism evidence="1 2">
    <name type="scientific">Cylicocyclus nassatus</name>
    <name type="common">Nematode worm</name>
    <dbReference type="NCBI Taxonomy" id="53992"/>
    <lineage>
        <taxon>Eukaryota</taxon>
        <taxon>Metazoa</taxon>
        <taxon>Ecdysozoa</taxon>
        <taxon>Nematoda</taxon>
        <taxon>Chromadorea</taxon>
        <taxon>Rhabditida</taxon>
        <taxon>Rhabditina</taxon>
        <taxon>Rhabditomorpha</taxon>
        <taxon>Strongyloidea</taxon>
        <taxon>Strongylidae</taxon>
        <taxon>Cylicocyclus</taxon>
    </lineage>
</organism>
<name>A0AA36HFA7_CYLNA</name>
<sequence>MLVEFIHHRSRFRITPSTSSITFDWLMHCCTCGSGEAIFHDFLRLQLTCLAGIEHRHWIYTTHCPSLSFSVKKKYRSFILRLE</sequence>
<dbReference type="AlphaFoldDB" id="A0AA36HFA7"/>
<dbReference type="Proteomes" id="UP001176961">
    <property type="component" value="Unassembled WGS sequence"/>
</dbReference>
<protein>
    <submittedName>
        <fullName evidence="1">Uncharacterized protein</fullName>
    </submittedName>
</protein>